<protein>
    <submittedName>
        <fullName evidence="7">Class I poly(R)-hydroxyalkanoic acid synthase</fullName>
    </submittedName>
</protein>
<feature type="domain" description="AB hydrolase-1" evidence="5">
    <location>
        <begin position="265"/>
        <end position="506"/>
    </location>
</feature>
<keyword evidence="3" id="KW-0808">Transferase</keyword>
<dbReference type="InterPro" id="IPR010963">
    <property type="entry name" value="PHA_synth_I"/>
</dbReference>
<evidence type="ECO:0000313" key="7">
    <source>
        <dbReference type="EMBL" id="MBY8822315.1"/>
    </source>
</evidence>
<dbReference type="InterPro" id="IPR051321">
    <property type="entry name" value="PHA/PHB_synthase"/>
</dbReference>
<dbReference type="PANTHER" id="PTHR36837">
    <property type="entry name" value="POLY(3-HYDROXYALKANOATE) POLYMERASE SUBUNIT PHAC"/>
    <property type="match status" value="1"/>
</dbReference>
<accession>A0ABS7PNM5</accession>
<dbReference type="EMBL" id="JAINVV010000004">
    <property type="protein sequence ID" value="MBY8822315.1"/>
    <property type="molecule type" value="Genomic_DNA"/>
</dbReference>
<keyword evidence="8" id="KW-1185">Reference proteome</keyword>
<gene>
    <name evidence="7" type="primary">phaC</name>
    <name evidence="7" type="ORF">K7G82_08435</name>
</gene>
<dbReference type="Pfam" id="PF07167">
    <property type="entry name" value="PhaC_N"/>
    <property type="match status" value="1"/>
</dbReference>
<dbReference type="RefSeq" id="WP_222989409.1">
    <property type="nucleotide sequence ID" value="NZ_JAINVV010000004.1"/>
</dbReference>
<feature type="domain" description="Poly-beta-hydroxybutyrate polymerase N-terminal" evidence="6">
    <location>
        <begin position="94"/>
        <end position="262"/>
    </location>
</feature>
<evidence type="ECO:0000259" key="5">
    <source>
        <dbReference type="Pfam" id="PF00561"/>
    </source>
</evidence>
<comment type="subcellular location">
    <subcellularLocation>
        <location evidence="1">Cytoplasm</location>
    </subcellularLocation>
</comment>
<keyword evidence="2" id="KW-0963">Cytoplasm</keyword>
<dbReference type="InterPro" id="IPR029058">
    <property type="entry name" value="AB_hydrolase_fold"/>
</dbReference>
<dbReference type="SUPFAM" id="SSF53474">
    <property type="entry name" value="alpha/beta-Hydrolases"/>
    <property type="match status" value="1"/>
</dbReference>
<evidence type="ECO:0000256" key="1">
    <source>
        <dbReference type="ARBA" id="ARBA00004496"/>
    </source>
</evidence>
<dbReference type="InterPro" id="IPR000073">
    <property type="entry name" value="AB_hydrolase_1"/>
</dbReference>
<evidence type="ECO:0000256" key="4">
    <source>
        <dbReference type="ARBA" id="ARBA00023315"/>
    </source>
</evidence>
<evidence type="ECO:0000259" key="6">
    <source>
        <dbReference type="Pfam" id="PF07167"/>
    </source>
</evidence>
<comment type="caution">
    <text evidence="7">The sequence shown here is derived from an EMBL/GenBank/DDBJ whole genome shotgun (WGS) entry which is preliminary data.</text>
</comment>
<dbReference type="Proteomes" id="UP000706039">
    <property type="component" value="Unassembled WGS sequence"/>
</dbReference>
<keyword evidence="4" id="KW-0012">Acyltransferase</keyword>
<sequence length="582" mass="64887">MTETGTTITPPTLEDMQRWTWVMGRAQQMLLEFGIDRMQQAAAQPPPIDSLPFTGLDAITQAQSDFWSESVKLWQRFVDPTSAPAPAPDPRLTRDRRFSAPQWRDNPMFDLIRQSYLLIADHLIRSVDGIDGVDPKQKEQIRFATQGFVDAMSPSNFAFTNPLVIEKTIETRGENLLKGLTHMLRDISRGQLTHSQPDAYELGRNIATTPGKVVKETPLYQLIQYAPQTTEVHRTPLLIFPPWINRYYILDLNPEKSFIRWAVSQGLSVFVVSWKSADASMKDVTWDDYIVRGQIDAIDTVRDLLDVKTVHTIGYCVAGTTLAATLALLAARGEAKKVKSATFFTAQVDFAKAGELNLFVDDEQLKLVESLSGDGYLDGRYMAATFNLLRGRDLIWNYVQNNYLLGQDYAPFDLLHWNGDTTNLPAKWHKAYLTDLYRDNKLAVPGAISVDGTPIDLRAVKTPAYVQAGREDHIAPLESVWKINDHFAGPIRFVLAGSGHIAGVVNPPSAGKYQYWTSEAPAATLTDFLAAAKETPGSWWPDWIAWLSNQDGDKVSATGGRVPGKGKLKAIEDAPGSYVKSR</sequence>
<dbReference type="PANTHER" id="PTHR36837:SF5">
    <property type="entry name" value="POLY-3-HYDROXYBUTYRATE SYNTHASE"/>
    <property type="match status" value="1"/>
</dbReference>
<dbReference type="InterPro" id="IPR010941">
    <property type="entry name" value="PhaC_N"/>
</dbReference>
<evidence type="ECO:0000256" key="2">
    <source>
        <dbReference type="ARBA" id="ARBA00022490"/>
    </source>
</evidence>
<dbReference type="Gene3D" id="3.40.50.1820">
    <property type="entry name" value="alpha/beta hydrolase"/>
    <property type="match status" value="1"/>
</dbReference>
<dbReference type="NCBIfam" id="TIGR01838">
    <property type="entry name" value="PHA_synth_I"/>
    <property type="match status" value="1"/>
</dbReference>
<dbReference type="Pfam" id="PF00561">
    <property type="entry name" value="Abhydrolase_1"/>
    <property type="match status" value="1"/>
</dbReference>
<proteinExistence type="predicted"/>
<reference evidence="7 8" key="1">
    <citation type="submission" date="2021-08" db="EMBL/GenBank/DDBJ databases">
        <authorList>
            <person name="Tuo L."/>
        </authorList>
    </citation>
    <scope>NUCLEOTIDE SEQUENCE [LARGE SCALE GENOMIC DNA]</scope>
    <source>
        <strain evidence="7 8">JCM 31229</strain>
    </source>
</reference>
<organism evidence="7 8">
    <name type="scientific">Sphingomonas colocasiae</name>
    <dbReference type="NCBI Taxonomy" id="1848973"/>
    <lineage>
        <taxon>Bacteria</taxon>
        <taxon>Pseudomonadati</taxon>
        <taxon>Pseudomonadota</taxon>
        <taxon>Alphaproteobacteria</taxon>
        <taxon>Sphingomonadales</taxon>
        <taxon>Sphingomonadaceae</taxon>
        <taxon>Sphingomonas</taxon>
    </lineage>
</organism>
<evidence type="ECO:0000313" key="8">
    <source>
        <dbReference type="Proteomes" id="UP000706039"/>
    </source>
</evidence>
<evidence type="ECO:0000256" key="3">
    <source>
        <dbReference type="ARBA" id="ARBA00022679"/>
    </source>
</evidence>
<name>A0ABS7PNM5_9SPHN</name>